<dbReference type="Gramene" id="TraesARI6D03G03627350.1">
    <property type="protein sequence ID" value="TraesARI6D03G03627350.1"/>
    <property type="gene ID" value="TraesARI6D03G03627350"/>
</dbReference>
<dbReference type="Gramene" id="TraesCSU02G118900.1">
    <property type="protein sequence ID" value="TraesCSU02G118900.1"/>
    <property type="gene ID" value="TraesCSU02G118900"/>
</dbReference>
<dbReference type="Gramene" id="TraesSTA6D03G03653340.1">
    <property type="protein sequence ID" value="TraesSTA6D03G03653340.1"/>
    <property type="gene ID" value="TraesSTA6D03G03653340"/>
</dbReference>
<protein>
    <submittedName>
        <fullName evidence="4">Uncharacterized protein</fullName>
    </submittedName>
</protein>
<gene>
    <name evidence="4" type="primary">LOC123140964</name>
</gene>
<dbReference type="OMA" id="CEFPNES"/>
<evidence type="ECO:0000259" key="3">
    <source>
        <dbReference type="Pfam" id="PF24758"/>
    </source>
</evidence>
<dbReference type="Gramene" id="TraesROB_scaffold_032112_01G000400.1">
    <property type="protein sequence ID" value="TraesROB_scaffold_032112_01G000400.1"/>
    <property type="gene ID" value="TraesROB_scaffold_032112_01G000400"/>
</dbReference>
<dbReference type="Pfam" id="PF24758">
    <property type="entry name" value="LRR_At5g56370"/>
    <property type="match status" value="1"/>
</dbReference>
<dbReference type="Proteomes" id="UP000019116">
    <property type="component" value="Chromosome Un"/>
</dbReference>
<feature type="region of interest" description="Disordered" evidence="1">
    <location>
        <begin position="1"/>
        <end position="21"/>
    </location>
</feature>
<reference evidence="4" key="1">
    <citation type="submission" date="2018-08" db="EMBL/GenBank/DDBJ databases">
        <authorList>
            <person name="Rossello M."/>
        </authorList>
    </citation>
    <scope>NUCLEOTIDE SEQUENCE [LARGE SCALE GENOMIC DNA]</scope>
    <source>
        <strain evidence="4">cv. Chinese Spring</strain>
    </source>
</reference>
<organism evidence="4">
    <name type="scientific">Triticum aestivum</name>
    <name type="common">Wheat</name>
    <dbReference type="NCBI Taxonomy" id="4565"/>
    <lineage>
        <taxon>Eukaryota</taxon>
        <taxon>Viridiplantae</taxon>
        <taxon>Streptophyta</taxon>
        <taxon>Embryophyta</taxon>
        <taxon>Tracheophyta</taxon>
        <taxon>Spermatophyta</taxon>
        <taxon>Magnoliopsida</taxon>
        <taxon>Liliopsida</taxon>
        <taxon>Poales</taxon>
        <taxon>Poaceae</taxon>
        <taxon>BOP clade</taxon>
        <taxon>Pooideae</taxon>
        <taxon>Triticodae</taxon>
        <taxon>Triticeae</taxon>
        <taxon>Triticinae</taxon>
        <taxon>Triticum</taxon>
    </lineage>
</organism>
<evidence type="ECO:0000256" key="1">
    <source>
        <dbReference type="SAM" id="MobiDB-lite"/>
    </source>
</evidence>
<dbReference type="InterPro" id="IPR036047">
    <property type="entry name" value="F-box-like_dom_sf"/>
</dbReference>
<dbReference type="CDD" id="cd22160">
    <property type="entry name" value="F-box_AtFBL13-like"/>
    <property type="match status" value="1"/>
</dbReference>
<accession>A0A3B6UBG0</accession>
<dbReference type="KEGG" id="taes:123140964"/>
<dbReference type="InterPro" id="IPR055411">
    <property type="entry name" value="LRR_FXL15/At3g58940/PEG3-like"/>
</dbReference>
<dbReference type="Gramene" id="TraesPARA_EIv1.0_2208890.1">
    <property type="protein sequence ID" value="TraesPARA_EIv1.0_2208890.1.CDS"/>
    <property type="gene ID" value="TraesPARA_EIv1.0_2208890"/>
</dbReference>
<dbReference type="GeneID" id="123140964"/>
<dbReference type="InterPro" id="IPR053781">
    <property type="entry name" value="F-box_AtFBL13-like"/>
</dbReference>
<dbReference type="RefSeq" id="XP_044416156.1">
    <property type="nucleotide sequence ID" value="XM_044560221.1"/>
</dbReference>
<dbReference type="Pfam" id="PF08387">
    <property type="entry name" value="FBD"/>
    <property type="match status" value="1"/>
</dbReference>
<dbReference type="PANTHER" id="PTHR32141:SF145">
    <property type="entry name" value="F-BOX DOMAIN-CONTAINING PROTEIN"/>
    <property type="match status" value="1"/>
</dbReference>
<dbReference type="Gramene" id="TraesLDM6D03G03663840.1">
    <property type="protein sequence ID" value="TraesLDM6D03G03663840.1"/>
    <property type="gene ID" value="TraesLDM6D03G03663840"/>
</dbReference>
<dbReference type="SUPFAM" id="SSF81383">
    <property type="entry name" value="F-box domain"/>
    <property type="match status" value="1"/>
</dbReference>
<dbReference type="OrthoDB" id="584579at2759"/>
<feature type="domain" description="F-box/LRR-repeat protein 15/At3g58940/PEG3-like LRR" evidence="3">
    <location>
        <begin position="120"/>
        <end position="340"/>
    </location>
</feature>
<name>A0A3B6UBG0_WHEAT</name>
<keyword evidence="5" id="KW-1185">Reference proteome</keyword>
<dbReference type="Gramene" id="TraesWEE_scaffold_052842_01G000400.1">
    <property type="protein sequence ID" value="TraesWEE_scaffold_052842_01G000400.1"/>
    <property type="gene ID" value="TraesWEE_scaffold_052842_01G000400"/>
</dbReference>
<dbReference type="Gramene" id="TraesJUL6D03G03694780.1">
    <property type="protein sequence ID" value="TraesJUL6D03G03694780.1"/>
    <property type="gene ID" value="TraesJUL6D03G03694780"/>
</dbReference>
<evidence type="ECO:0000313" key="4">
    <source>
        <dbReference type="EnsemblPlants" id="TraesCSU02G118900.1"/>
    </source>
</evidence>
<dbReference type="Gene3D" id="3.80.10.10">
    <property type="entry name" value="Ribonuclease Inhibitor"/>
    <property type="match status" value="1"/>
</dbReference>
<reference evidence="4" key="2">
    <citation type="submission" date="2018-10" db="UniProtKB">
        <authorList>
            <consortium name="EnsemblPlants"/>
        </authorList>
    </citation>
    <scope>IDENTIFICATION</scope>
</reference>
<dbReference type="InterPro" id="IPR032675">
    <property type="entry name" value="LRR_dom_sf"/>
</dbReference>
<dbReference type="InterPro" id="IPR006566">
    <property type="entry name" value="FBD"/>
</dbReference>
<dbReference type="Gramene" id="TraesCLE_scaffold_093361_01G000100.1">
    <property type="protein sequence ID" value="TraesCLE_scaffold_093361_01G000100.1"/>
    <property type="gene ID" value="TraesCLE_scaffold_093361_01G000100"/>
</dbReference>
<proteinExistence type="predicted"/>
<dbReference type="SUPFAM" id="SSF52047">
    <property type="entry name" value="RNI-like"/>
    <property type="match status" value="1"/>
</dbReference>
<dbReference type="Gramene" id="TraesMAC6D03G03660770.1">
    <property type="protein sequence ID" value="TraesMAC6D03G03660770.1"/>
    <property type="gene ID" value="TraesMAC6D03G03660770"/>
</dbReference>
<sequence>MKKKEAAGERSKSSGITRKRARSGDVTAADLISRQPDAILCTIISLLPTKDGGRTPALSRRWRHLWRSAPLNLEVITSLPVFLRHAVPPSAVSKIISLHPGPARRFSFLFLRAGDLYAQVESWFDSRALCNLEELDIGYEYLSARKTSYPLPQSVLRSSSSTLLVAKISYCDFPKIIAPSMNFPLLKELSLRYVSIRGDVFHGLLSGCHALESLYMLQVQAAGCLRVSSPTIRSIGFRDNSGEKAELVIEDAPRLERLLLPYCHRDDCVTIQVISAPKLVILGPLSPDFCKLLDLQEMNPVSLANSICTVKVLALGCSNHQLNAVLDILRMFPCLEKLYVTSHSHGSMLEQNEDQYDPPYPVECLETHLKEVVFKLFIGYEQQVNFARFFVLNAKVLNKIEFQGCGDYNNEMVARQHRLLQVENRASRDAHFEFRNIYFCIDEHVEKHVHNLSLADPFSDSHR</sequence>
<dbReference type="Gramene" id="TraesCAD_scaffold_096894_01G000100.1">
    <property type="protein sequence ID" value="TraesCAD_scaffold_096894_01G000100.1"/>
    <property type="gene ID" value="TraesCAD_scaffold_096894_01G000100"/>
</dbReference>
<evidence type="ECO:0000313" key="5">
    <source>
        <dbReference type="Proteomes" id="UP000019116"/>
    </source>
</evidence>
<feature type="compositionally biased region" description="Basic and acidic residues" evidence="1">
    <location>
        <begin position="1"/>
        <end position="12"/>
    </location>
</feature>
<evidence type="ECO:0000259" key="2">
    <source>
        <dbReference type="Pfam" id="PF08387"/>
    </source>
</evidence>
<dbReference type="AlphaFoldDB" id="A0A3B6UBG0"/>
<dbReference type="PANTHER" id="PTHR32141">
    <property type="match status" value="1"/>
</dbReference>
<dbReference type="InterPro" id="IPR055302">
    <property type="entry name" value="F-box_dom-containing"/>
</dbReference>
<feature type="domain" description="FBD" evidence="2">
    <location>
        <begin position="360"/>
        <end position="400"/>
    </location>
</feature>
<dbReference type="EnsemblPlants" id="TraesCSU02G118900.1">
    <property type="protein sequence ID" value="TraesCSU02G118900.1"/>
    <property type="gene ID" value="TraesCSU02G118900"/>
</dbReference>